<dbReference type="GlyGen" id="G3GXQ1">
    <property type="glycosylation" value="1 site"/>
</dbReference>
<dbReference type="EMBL" id="JH000061">
    <property type="protein sequence ID" value="EGV95840.1"/>
    <property type="molecule type" value="Genomic_DNA"/>
</dbReference>
<evidence type="ECO:0000313" key="2">
    <source>
        <dbReference type="EMBL" id="EGV95840.1"/>
    </source>
</evidence>
<feature type="compositionally biased region" description="Basic and acidic residues" evidence="1">
    <location>
        <begin position="10"/>
        <end position="36"/>
    </location>
</feature>
<proteinExistence type="predicted"/>
<gene>
    <name evidence="2" type="ORF">I79_002543</name>
</gene>
<sequence>MASPPPSARLGRDAPTDERASSTSRERGGLEHGLRPEEILRARTRARAAKEVSRADEPCYITPGNRAAPARATFFPVPSHAGVRAA</sequence>
<feature type="region of interest" description="Disordered" evidence="1">
    <location>
        <begin position="1"/>
        <end position="36"/>
    </location>
</feature>
<evidence type="ECO:0000313" key="3">
    <source>
        <dbReference type="Proteomes" id="UP000001075"/>
    </source>
</evidence>
<dbReference type="AlphaFoldDB" id="G3GXQ1"/>
<evidence type="ECO:0000256" key="1">
    <source>
        <dbReference type="SAM" id="MobiDB-lite"/>
    </source>
</evidence>
<dbReference type="InParanoid" id="G3GXQ1"/>
<dbReference type="Proteomes" id="UP000001075">
    <property type="component" value="Unassembled WGS sequence"/>
</dbReference>
<reference evidence="3" key="1">
    <citation type="journal article" date="2011" name="Nat. Biotechnol.">
        <title>The genomic sequence of the Chinese hamster ovary (CHO)-K1 cell line.</title>
        <authorList>
            <person name="Xu X."/>
            <person name="Nagarajan H."/>
            <person name="Lewis N.E."/>
            <person name="Pan S."/>
            <person name="Cai Z."/>
            <person name="Liu X."/>
            <person name="Chen W."/>
            <person name="Xie M."/>
            <person name="Wang W."/>
            <person name="Hammond S."/>
            <person name="Andersen M.R."/>
            <person name="Neff N."/>
            <person name="Passarelli B."/>
            <person name="Koh W."/>
            <person name="Fan H.C."/>
            <person name="Wang J."/>
            <person name="Gui Y."/>
            <person name="Lee K.H."/>
            <person name="Betenbaugh M.J."/>
            <person name="Quake S.R."/>
            <person name="Famili I."/>
            <person name="Palsson B.O."/>
            <person name="Wang J."/>
        </authorList>
    </citation>
    <scope>NUCLEOTIDE SEQUENCE [LARGE SCALE GENOMIC DNA]</scope>
    <source>
        <strain evidence="3">CHO K1 cell line</strain>
    </source>
</reference>
<protein>
    <submittedName>
        <fullName evidence="2">Uncharacterized protein</fullName>
    </submittedName>
</protein>
<accession>G3GXQ1</accession>
<organism evidence="2 3">
    <name type="scientific">Cricetulus griseus</name>
    <name type="common">Chinese hamster</name>
    <name type="synonym">Cricetulus barabensis griseus</name>
    <dbReference type="NCBI Taxonomy" id="10029"/>
    <lineage>
        <taxon>Eukaryota</taxon>
        <taxon>Metazoa</taxon>
        <taxon>Chordata</taxon>
        <taxon>Craniata</taxon>
        <taxon>Vertebrata</taxon>
        <taxon>Euteleostomi</taxon>
        <taxon>Mammalia</taxon>
        <taxon>Eutheria</taxon>
        <taxon>Euarchontoglires</taxon>
        <taxon>Glires</taxon>
        <taxon>Rodentia</taxon>
        <taxon>Myomorpha</taxon>
        <taxon>Muroidea</taxon>
        <taxon>Cricetidae</taxon>
        <taxon>Cricetinae</taxon>
        <taxon>Cricetulus</taxon>
    </lineage>
</organism>
<name>G3GXQ1_CRIGR</name>